<name>A0ACC9MYI5_9PSED</name>
<organism evidence="1 2">
    <name type="scientific">Pseudomonas hunanensis</name>
    <dbReference type="NCBI Taxonomy" id="1247546"/>
    <lineage>
        <taxon>Bacteria</taxon>
        <taxon>Pseudomonadati</taxon>
        <taxon>Pseudomonadota</taxon>
        <taxon>Gammaproteobacteria</taxon>
        <taxon>Pseudomonadales</taxon>
        <taxon>Pseudomonadaceae</taxon>
        <taxon>Pseudomonas</taxon>
    </lineage>
</organism>
<comment type="caution">
    <text evidence="1">The sequence shown here is derived from an EMBL/GenBank/DDBJ whole genome shotgun (WGS) entry which is preliminary data.</text>
</comment>
<reference evidence="1" key="1">
    <citation type="submission" date="2017-12" db="EMBL/GenBank/DDBJ databases">
        <title>High quality draft genome sequence of Pseudomonas hunanensis P11 isolated from the high-arsenic soil.</title>
        <authorList>
            <person name="Pan J."/>
        </authorList>
    </citation>
    <scope>NUCLEOTIDE SEQUENCE</scope>
    <source>
        <strain evidence="1">P11</strain>
    </source>
</reference>
<proteinExistence type="predicted"/>
<dbReference type="EMBL" id="PISL01000035">
    <property type="protein sequence ID" value="PKF24058.1"/>
    <property type="molecule type" value="Genomic_DNA"/>
</dbReference>
<evidence type="ECO:0000313" key="2">
    <source>
        <dbReference type="Proteomes" id="UP000236285"/>
    </source>
</evidence>
<dbReference type="Proteomes" id="UP000236285">
    <property type="component" value="Unassembled WGS sequence"/>
</dbReference>
<protein>
    <submittedName>
        <fullName evidence="1">Uncharacterized protein</fullName>
    </submittedName>
</protein>
<evidence type="ECO:0000313" key="1">
    <source>
        <dbReference type="EMBL" id="PKF24058.1"/>
    </source>
</evidence>
<keyword evidence="2" id="KW-1185">Reference proteome</keyword>
<sequence>MGGLMPRKTTNSPAFEAWVSDTLGARFRDEGCYDKAVLAAEMLQHRREVSSVELVEMVRRANAMLALLPGHDHET</sequence>
<accession>A0ACC9MYI5</accession>
<gene>
    <name evidence="1" type="ORF">CW309_24340</name>
</gene>